<dbReference type="RefSeq" id="WP_098825374.1">
    <property type="nucleotide sequence ID" value="NZ_BCMJ01000006.1"/>
</dbReference>
<accession>A0A1Z5J3C5</accession>
<dbReference type="SUPFAM" id="SSF46689">
    <property type="entry name" value="Homeodomain-like"/>
    <property type="match status" value="1"/>
</dbReference>
<dbReference type="EMBL" id="BCMJ01000006">
    <property type="protein sequence ID" value="GAX08545.1"/>
    <property type="molecule type" value="Genomic_DNA"/>
</dbReference>
<dbReference type="InterPro" id="IPR009057">
    <property type="entry name" value="Homeodomain-like_sf"/>
</dbReference>
<keyword evidence="2" id="KW-1185">Reference proteome</keyword>
<sequence length="190" mass="22214">MSQIKLQAASYHTPDKRLQETQHRLFAALRKAFEAKQSFNTITVSALCKSAQIARQTFYRHYANLGEIIRLNMAWIINSFLQQTDQKNDSTRFAPHLMVNLMEENRTSLAMIFWAHEEQNVTQYLVNDMRRVNAIYTTNNSEDAFTIELYARMVMSFAQLMIEQPGLDQATLIELYQKLMPTPETIFHQE</sequence>
<protein>
    <submittedName>
        <fullName evidence="1">TetR family transcriptional regulator</fullName>
    </submittedName>
</protein>
<comment type="caution">
    <text evidence="1">The sequence shown here is derived from an EMBL/GenBank/DDBJ whole genome shotgun (WGS) entry which is preliminary data.</text>
</comment>
<dbReference type="AlphaFoldDB" id="A0A1Z5J3C5"/>
<proteinExistence type="predicted"/>
<evidence type="ECO:0000313" key="1">
    <source>
        <dbReference type="EMBL" id="GAX08545.1"/>
    </source>
</evidence>
<dbReference type="Proteomes" id="UP000223370">
    <property type="component" value="Unassembled WGS sequence"/>
</dbReference>
<name>A0A1Z5J3C5_9LACO</name>
<gene>
    <name evidence="1" type="primary">tetR_18</name>
    <name evidence="1" type="ORF">IWT5_01700</name>
</gene>
<dbReference type="OrthoDB" id="9810250at2"/>
<evidence type="ECO:0000313" key="2">
    <source>
        <dbReference type="Proteomes" id="UP000223370"/>
    </source>
</evidence>
<dbReference type="Gene3D" id="1.10.357.10">
    <property type="entry name" value="Tetracycline Repressor, domain 2"/>
    <property type="match status" value="1"/>
</dbReference>
<organism evidence="1 2">
    <name type="scientific">Secundilactobacillus silagincola</name>
    <dbReference type="NCBI Taxonomy" id="1714681"/>
    <lineage>
        <taxon>Bacteria</taxon>
        <taxon>Bacillati</taxon>
        <taxon>Bacillota</taxon>
        <taxon>Bacilli</taxon>
        <taxon>Lactobacillales</taxon>
        <taxon>Lactobacillaceae</taxon>
        <taxon>Secundilactobacillus</taxon>
    </lineage>
</organism>
<reference evidence="1 2" key="1">
    <citation type="submission" date="2015-11" db="EMBL/GenBank/DDBJ databases">
        <title>Draft genome sequences of new species of the genus Lactobacillus isolated from orchardgrass silage.</title>
        <authorList>
            <person name="Tohno M."/>
            <person name="Tanizawa Y."/>
            <person name="Arita M."/>
        </authorList>
    </citation>
    <scope>NUCLEOTIDE SEQUENCE [LARGE SCALE GENOMIC DNA]</scope>
    <source>
        <strain evidence="1 2">IWT5</strain>
    </source>
</reference>